<evidence type="ECO:0000313" key="2">
    <source>
        <dbReference type="Proteomes" id="UP000299084"/>
    </source>
</evidence>
<comment type="caution">
    <text evidence="1">The sequence shown here is derived from an EMBL/GenBank/DDBJ whole genome shotgun (WGS) entry which is preliminary data.</text>
</comment>
<reference evidence="1 2" key="1">
    <citation type="journal article" date="2019" name="Mol. Ecol. Resour.">
        <title>Improving Illumina assemblies with Hi-C and long reads: an example with the North African dromedary.</title>
        <authorList>
            <person name="Elbers J.P."/>
            <person name="Rogers M.F."/>
            <person name="Perelman P.L."/>
            <person name="Proskuryakova A.A."/>
            <person name="Serdyukova N.A."/>
            <person name="Johnson W.E."/>
            <person name="Horin P."/>
            <person name="Corander J."/>
            <person name="Murphy D."/>
            <person name="Burger P.A."/>
        </authorList>
    </citation>
    <scope>NUCLEOTIDE SEQUENCE [LARGE SCALE GENOMIC DNA]</scope>
    <source>
        <strain evidence="1">Drom800</strain>
        <tissue evidence="1">Blood</tissue>
    </source>
</reference>
<dbReference type="Proteomes" id="UP000299084">
    <property type="component" value="Unassembled WGS sequence"/>
</dbReference>
<accession>A0A5N4CWJ4</accession>
<gene>
    <name evidence="1" type="ORF">Cadr_000023976</name>
</gene>
<evidence type="ECO:0000313" key="1">
    <source>
        <dbReference type="EMBL" id="KAB1263205.1"/>
    </source>
</evidence>
<name>A0A5N4CWJ4_CAMDR</name>
<dbReference type="AlphaFoldDB" id="A0A5N4CWJ4"/>
<sequence>MHGYMDGFVITEMLSWTIPHHSLDKNPDLQFGVGPGPCGSAVDSTTFHAALGAREAWMIFEQLTPQCFAQQRCSPGSLHDQRANPSSPLQTLGLTYSVTPASLGDKMEKTPGSG</sequence>
<dbReference type="EMBL" id="JWIN03000018">
    <property type="protein sequence ID" value="KAB1263205.1"/>
    <property type="molecule type" value="Genomic_DNA"/>
</dbReference>
<organism evidence="1 2">
    <name type="scientific">Camelus dromedarius</name>
    <name type="common">Dromedary</name>
    <name type="synonym">Arabian camel</name>
    <dbReference type="NCBI Taxonomy" id="9838"/>
    <lineage>
        <taxon>Eukaryota</taxon>
        <taxon>Metazoa</taxon>
        <taxon>Chordata</taxon>
        <taxon>Craniata</taxon>
        <taxon>Vertebrata</taxon>
        <taxon>Euteleostomi</taxon>
        <taxon>Mammalia</taxon>
        <taxon>Eutheria</taxon>
        <taxon>Laurasiatheria</taxon>
        <taxon>Artiodactyla</taxon>
        <taxon>Tylopoda</taxon>
        <taxon>Camelidae</taxon>
        <taxon>Camelus</taxon>
    </lineage>
</organism>
<proteinExistence type="predicted"/>
<keyword evidence="2" id="KW-1185">Reference proteome</keyword>
<protein>
    <submittedName>
        <fullName evidence="1">Uncharacterized protein</fullName>
    </submittedName>
</protein>